<dbReference type="EMBL" id="JACIBV010000001">
    <property type="protein sequence ID" value="MBB3730089.1"/>
    <property type="molecule type" value="Genomic_DNA"/>
</dbReference>
<dbReference type="InterPro" id="IPR000757">
    <property type="entry name" value="Beta-glucanase-like"/>
</dbReference>
<dbReference type="GO" id="GO:0005975">
    <property type="term" value="P:carbohydrate metabolic process"/>
    <property type="evidence" value="ECO:0007669"/>
    <property type="project" value="InterPro"/>
</dbReference>
<feature type="compositionally biased region" description="Polar residues" evidence="2">
    <location>
        <begin position="64"/>
        <end position="74"/>
    </location>
</feature>
<gene>
    <name evidence="4" type="ORF">FHR33_005949</name>
</gene>
<dbReference type="GeneID" id="95392253"/>
<dbReference type="RefSeq" id="WP_183654278.1">
    <property type="nucleotide sequence ID" value="NZ_JACIBV010000001.1"/>
</dbReference>
<comment type="similarity">
    <text evidence="1">Belongs to the glycosyl hydrolase 16 family.</text>
</comment>
<evidence type="ECO:0000313" key="5">
    <source>
        <dbReference type="Proteomes" id="UP000579945"/>
    </source>
</evidence>
<protein>
    <submittedName>
        <fullName evidence="4">Beta-glucanase (GH16 family)</fullName>
    </submittedName>
</protein>
<feature type="domain" description="GH16" evidence="3">
    <location>
        <begin position="58"/>
        <end position="260"/>
    </location>
</feature>
<evidence type="ECO:0000256" key="2">
    <source>
        <dbReference type="SAM" id="MobiDB-lite"/>
    </source>
</evidence>
<proteinExistence type="inferred from homology"/>
<comment type="caution">
    <text evidence="4">The sequence shown here is derived from an EMBL/GenBank/DDBJ whole genome shotgun (WGS) entry which is preliminary data.</text>
</comment>
<dbReference type="CDD" id="cd08023">
    <property type="entry name" value="GH16_laminarinase_like"/>
    <property type="match status" value="1"/>
</dbReference>
<organism evidence="4 5">
    <name type="scientific">Nonomuraea dietziae</name>
    <dbReference type="NCBI Taxonomy" id="65515"/>
    <lineage>
        <taxon>Bacteria</taxon>
        <taxon>Bacillati</taxon>
        <taxon>Actinomycetota</taxon>
        <taxon>Actinomycetes</taxon>
        <taxon>Streptosporangiales</taxon>
        <taxon>Streptosporangiaceae</taxon>
        <taxon>Nonomuraea</taxon>
    </lineage>
</organism>
<evidence type="ECO:0000259" key="3">
    <source>
        <dbReference type="PROSITE" id="PS51762"/>
    </source>
</evidence>
<dbReference type="InterPro" id="IPR050546">
    <property type="entry name" value="Glycosyl_Hydrlase_16"/>
</dbReference>
<dbReference type="Pfam" id="PF00722">
    <property type="entry name" value="Glyco_hydro_16"/>
    <property type="match status" value="1"/>
</dbReference>
<dbReference type="PROSITE" id="PS51762">
    <property type="entry name" value="GH16_2"/>
    <property type="match status" value="1"/>
</dbReference>
<keyword evidence="5" id="KW-1185">Reference proteome</keyword>
<dbReference type="PANTHER" id="PTHR10963">
    <property type="entry name" value="GLYCOSYL HYDROLASE-RELATED"/>
    <property type="match status" value="1"/>
</dbReference>
<dbReference type="Proteomes" id="UP000579945">
    <property type="component" value="Unassembled WGS sequence"/>
</dbReference>
<dbReference type="SUPFAM" id="SSF49899">
    <property type="entry name" value="Concanavalin A-like lectins/glucanases"/>
    <property type="match status" value="1"/>
</dbReference>
<dbReference type="Gene3D" id="2.60.120.200">
    <property type="match status" value="1"/>
</dbReference>
<name>A0A7W5YT77_9ACTN</name>
<evidence type="ECO:0000256" key="1">
    <source>
        <dbReference type="ARBA" id="ARBA00006865"/>
    </source>
</evidence>
<accession>A0A7W5YT77</accession>
<dbReference type="AlphaFoldDB" id="A0A7W5YT77"/>
<reference evidence="4 5" key="1">
    <citation type="submission" date="2020-08" db="EMBL/GenBank/DDBJ databases">
        <title>Sequencing the genomes of 1000 actinobacteria strains.</title>
        <authorList>
            <person name="Klenk H.-P."/>
        </authorList>
    </citation>
    <scope>NUCLEOTIDE SEQUENCE [LARGE SCALE GENOMIC DNA]</scope>
    <source>
        <strain evidence="4 5">DSM 44320</strain>
    </source>
</reference>
<dbReference type="InterPro" id="IPR013320">
    <property type="entry name" value="ConA-like_dom_sf"/>
</dbReference>
<dbReference type="GO" id="GO:0004553">
    <property type="term" value="F:hydrolase activity, hydrolyzing O-glycosyl compounds"/>
    <property type="evidence" value="ECO:0007669"/>
    <property type="project" value="InterPro"/>
</dbReference>
<feature type="region of interest" description="Disordered" evidence="2">
    <location>
        <begin position="47"/>
        <end position="80"/>
    </location>
</feature>
<sequence>MSVLTITTAEHTVPVLLSAPGDVEPVGPGGRWTLKFQDEFHGSAVDGAKWQHRSTAESDWSDNPYGTGNPNSKQMEFDQPGNCSVAGGALTITARPDDIRSESGHHYEWSSCLITSTGHQGYTFRYGYIEIRATLPSSRGFWPSFWTWHAAGHRQRAETDVFEYFSDNHQRLYLSSHWGNHQGCIHTPRFDPSAGMHVYGADIHESGTDFYIDGAQVCHAEGRPPSPVNLVVSNFVYNGVPPAPGSVGNLVVDYVRAWQR</sequence>
<dbReference type="PANTHER" id="PTHR10963:SF55">
    <property type="entry name" value="GLYCOSIDE HYDROLASE FAMILY 16 PROTEIN"/>
    <property type="match status" value="1"/>
</dbReference>
<evidence type="ECO:0000313" key="4">
    <source>
        <dbReference type="EMBL" id="MBB3730089.1"/>
    </source>
</evidence>